<reference evidence="7" key="1">
    <citation type="submission" date="2020-03" db="EMBL/GenBank/DDBJ databases">
        <title>Genome of Pelagibius litoralis DSM 21314T.</title>
        <authorList>
            <person name="Wang G."/>
        </authorList>
    </citation>
    <scope>NUCLEOTIDE SEQUENCE</scope>
    <source>
        <strain evidence="7">DSM 21314</strain>
    </source>
</reference>
<evidence type="ECO:0000256" key="4">
    <source>
        <dbReference type="ARBA" id="ARBA00023136"/>
    </source>
</evidence>
<feature type="transmembrane region" description="Helical" evidence="5">
    <location>
        <begin position="75"/>
        <end position="97"/>
    </location>
</feature>
<feature type="transmembrane region" description="Helical" evidence="5">
    <location>
        <begin position="161"/>
        <end position="180"/>
    </location>
</feature>
<feature type="transmembrane region" description="Helical" evidence="5">
    <location>
        <begin position="12"/>
        <end position="29"/>
    </location>
</feature>
<evidence type="ECO:0000256" key="2">
    <source>
        <dbReference type="ARBA" id="ARBA00022692"/>
    </source>
</evidence>
<name>A0A967C6T0_9PROT</name>
<dbReference type="SUPFAM" id="SSF103481">
    <property type="entry name" value="Multidrug resistance efflux transporter EmrE"/>
    <property type="match status" value="2"/>
</dbReference>
<dbReference type="EMBL" id="JAAQPH010000005">
    <property type="protein sequence ID" value="NIA68606.1"/>
    <property type="molecule type" value="Genomic_DNA"/>
</dbReference>
<feature type="domain" description="EamA" evidence="6">
    <location>
        <begin position="14"/>
        <end position="144"/>
    </location>
</feature>
<keyword evidence="8" id="KW-1185">Reference proteome</keyword>
<organism evidence="7 8">
    <name type="scientific">Pelagibius litoralis</name>
    <dbReference type="NCBI Taxonomy" id="374515"/>
    <lineage>
        <taxon>Bacteria</taxon>
        <taxon>Pseudomonadati</taxon>
        <taxon>Pseudomonadota</taxon>
        <taxon>Alphaproteobacteria</taxon>
        <taxon>Rhodospirillales</taxon>
        <taxon>Rhodovibrionaceae</taxon>
        <taxon>Pelagibius</taxon>
    </lineage>
</organism>
<dbReference type="InterPro" id="IPR050638">
    <property type="entry name" value="AA-Vitamin_Transporters"/>
</dbReference>
<feature type="transmembrane region" description="Helical" evidence="5">
    <location>
        <begin position="103"/>
        <end position="122"/>
    </location>
</feature>
<dbReference type="RefSeq" id="WP_167223369.1">
    <property type="nucleotide sequence ID" value="NZ_JAAQPH010000005.1"/>
</dbReference>
<feature type="transmembrane region" description="Helical" evidence="5">
    <location>
        <begin position="250"/>
        <end position="269"/>
    </location>
</feature>
<dbReference type="AlphaFoldDB" id="A0A967C6T0"/>
<feature type="domain" description="EamA" evidence="6">
    <location>
        <begin position="158"/>
        <end position="290"/>
    </location>
</feature>
<evidence type="ECO:0000313" key="8">
    <source>
        <dbReference type="Proteomes" id="UP000761264"/>
    </source>
</evidence>
<dbReference type="InterPro" id="IPR037185">
    <property type="entry name" value="EmrE-like"/>
</dbReference>
<feature type="transmembrane region" description="Helical" evidence="5">
    <location>
        <begin position="131"/>
        <end position="149"/>
    </location>
</feature>
<keyword evidence="4 5" id="KW-0472">Membrane</keyword>
<evidence type="ECO:0000256" key="1">
    <source>
        <dbReference type="ARBA" id="ARBA00004141"/>
    </source>
</evidence>
<proteinExistence type="predicted"/>
<comment type="caution">
    <text evidence="7">The sequence shown here is derived from an EMBL/GenBank/DDBJ whole genome shotgun (WGS) entry which is preliminary data.</text>
</comment>
<feature type="transmembrane region" description="Helical" evidence="5">
    <location>
        <begin position="187"/>
        <end position="207"/>
    </location>
</feature>
<dbReference type="Proteomes" id="UP000761264">
    <property type="component" value="Unassembled WGS sequence"/>
</dbReference>
<dbReference type="Pfam" id="PF00892">
    <property type="entry name" value="EamA"/>
    <property type="match status" value="2"/>
</dbReference>
<feature type="transmembrane region" description="Helical" evidence="5">
    <location>
        <begin position="219"/>
        <end position="238"/>
    </location>
</feature>
<accession>A0A967C6T0</accession>
<evidence type="ECO:0000313" key="7">
    <source>
        <dbReference type="EMBL" id="NIA68606.1"/>
    </source>
</evidence>
<keyword evidence="2 5" id="KW-0812">Transmembrane</keyword>
<dbReference type="InterPro" id="IPR000620">
    <property type="entry name" value="EamA_dom"/>
</dbReference>
<comment type="subcellular location">
    <subcellularLocation>
        <location evidence="1">Membrane</location>
        <topology evidence="1">Multi-pass membrane protein</topology>
    </subcellularLocation>
</comment>
<feature type="transmembrane region" description="Helical" evidence="5">
    <location>
        <begin position="275"/>
        <end position="295"/>
    </location>
</feature>
<dbReference type="PANTHER" id="PTHR32322:SF9">
    <property type="entry name" value="AMINO-ACID METABOLITE EFFLUX PUMP-RELATED"/>
    <property type="match status" value="1"/>
</dbReference>
<keyword evidence="3 5" id="KW-1133">Transmembrane helix</keyword>
<sequence length="300" mass="30906">MTDLSETQPSALPSAVLYGLTAALIWGAWPVISALGIRQSLAVADIAALRFLVAGLILLPLVIRHGTGGLGWGRALFLSLGAGAPYVLVTASGLTYAPAGQGGIIGPSCMLVFATLGGWLLLGDRPPRQRLIGMVLMLTGVLLIGSQALGDYQGEQWKGHLLFATGGLLWASYTVALRAWGADPLQATALVSVLSLLIYGPIYLLIAEPQLFAAPLAEVAGQAVFQGLFAAILALICYSRAVALLGAGRGAVFVTLVPVVAVLLAYPLLGEVPSLTDLTGAAFVTAGMITALGLLPRSRV</sequence>
<evidence type="ECO:0000259" key="6">
    <source>
        <dbReference type="Pfam" id="PF00892"/>
    </source>
</evidence>
<protein>
    <submittedName>
        <fullName evidence="7">DMT family transporter</fullName>
    </submittedName>
</protein>
<dbReference type="PANTHER" id="PTHR32322">
    <property type="entry name" value="INNER MEMBRANE TRANSPORTER"/>
    <property type="match status" value="1"/>
</dbReference>
<dbReference type="GO" id="GO:0016020">
    <property type="term" value="C:membrane"/>
    <property type="evidence" value="ECO:0007669"/>
    <property type="project" value="UniProtKB-SubCell"/>
</dbReference>
<evidence type="ECO:0000256" key="3">
    <source>
        <dbReference type="ARBA" id="ARBA00022989"/>
    </source>
</evidence>
<gene>
    <name evidence="7" type="ORF">HBA54_08380</name>
</gene>
<evidence type="ECO:0000256" key="5">
    <source>
        <dbReference type="SAM" id="Phobius"/>
    </source>
</evidence>
<feature type="transmembrane region" description="Helical" evidence="5">
    <location>
        <begin position="41"/>
        <end position="63"/>
    </location>
</feature>